<keyword evidence="2" id="KW-1003">Cell membrane</keyword>
<dbReference type="RefSeq" id="WP_338732799.1">
    <property type="nucleotide sequence ID" value="NZ_CP136924.1"/>
</dbReference>
<dbReference type="EMBL" id="CP136925">
    <property type="protein sequence ID" value="WXA13538.1"/>
    <property type="molecule type" value="Genomic_DNA"/>
</dbReference>
<dbReference type="AlphaFoldDB" id="A0AAU6P2G8"/>
<dbReference type="PANTHER" id="PTHR30619:SF1">
    <property type="entry name" value="RECOMBINATION PROTEIN 2"/>
    <property type="match status" value="1"/>
</dbReference>
<dbReference type="InterPro" id="IPR025405">
    <property type="entry name" value="DUF4131"/>
</dbReference>
<dbReference type="InterPro" id="IPR052159">
    <property type="entry name" value="Competence_DNA_uptake"/>
</dbReference>
<dbReference type="Proteomes" id="UP001368318">
    <property type="component" value="Chromosome"/>
</dbReference>
<dbReference type="Pfam" id="PF13567">
    <property type="entry name" value="DUF4131"/>
    <property type="match status" value="1"/>
</dbReference>
<feature type="transmembrane region" description="Helical" evidence="6">
    <location>
        <begin position="510"/>
        <end position="529"/>
    </location>
</feature>
<evidence type="ECO:0000256" key="6">
    <source>
        <dbReference type="SAM" id="Phobius"/>
    </source>
</evidence>
<dbReference type="PANTHER" id="PTHR30619">
    <property type="entry name" value="DNA INTERNALIZATION/COMPETENCE PROTEIN COMEC/REC2"/>
    <property type="match status" value="1"/>
</dbReference>
<keyword evidence="3 6" id="KW-0812">Transmembrane</keyword>
<keyword evidence="5 6" id="KW-0472">Membrane</keyword>
<evidence type="ECO:0000256" key="1">
    <source>
        <dbReference type="ARBA" id="ARBA00004651"/>
    </source>
</evidence>
<dbReference type="InterPro" id="IPR004477">
    <property type="entry name" value="ComEC_N"/>
</dbReference>
<evidence type="ECO:0000313" key="9">
    <source>
        <dbReference type="EMBL" id="WXA04044.1"/>
    </source>
</evidence>
<feature type="transmembrane region" description="Helical" evidence="6">
    <location>
        <begin position="257"/>
        <end position="279"/>
    </location>
</feature>
<dbReference type="EMBL" id="CP136924">
    <property type="protein sequence ID" value="WXA04044.1"/>
    <property type="molecule type" value="Genomic_DNA"/>
</dbReference>
<proteinExistence type="predicted"/>
<evidence type="ECO:0000256" key="2">
    <source>
        <dbReference type="ARBA" id="ARBA00022475"/>
    </source>
</evidence>
<feature type="transmembrane region" description="Helical" evidence="6">
    <location>
        <begin position="457"/>
        <end position="473"/>
    </location>
</feature>
<feature type="transmembrane region" description="Helical" evidence="6">
    <location>
        <begin position="335"/>
        <end position="355"/>
    </location>
</feature>
<feature type="transmembrane region" description="Helical" evidence="6">
    <location>
        <begin position="485"/>
        <end position="504"/>
    </location>
</feature>
<evidence type="ECO:0000259" key="8">
    <source>
        <dbReference type="Pfam" id="PF13567"/>
    </source>
</evidence>
<dbReference type="NCBIfam" id="TIGR00360">
    <property type="entry name" value="ComEC_N-term"/>
    <property type="match status" value="1"/>
</dbReference>
<evidence type="ECO:0000256" key="5">
    <source>
        <dbReference type="ARBA" id="ARBA00023136"/>
    </source>
</evidence>
<keyword evidence="4 6" id="KW-1133">Transmembrane helix</keyword>
<protein>
    <submittedName>
        <fullName evidence="9">ComEC/Rec2 family competence protein</fullName>
    </submittedName>
</protein>
<evidence type="ECO:0000313" key="10">
    <source>
        <dbReference type="EMBL" id="WXA13538.1"/>
    </source>
</evidence>
<evidence type="ECO:0000256" key="4">
    <source>
        <dbReference type="ARBA" id="ARBA00022989"/>
    </source>
</evidence>
<feature type="transmembrane region" description="Helical" evidence="6">
    <location>
        <begin position="291"/>
        <end position="315"/>
    </location>
</feature>
<comment type="subcellular location">
    <subcellularLocation>
        <location evidence="1">Cell membrane</location>
        <topology evidence="1">Multi-pass membrane protein</topology>
    </subcellularLocation>
</comment>
<dbReference type="KEGG" id="mcaa:R3L15_01380"/>
<evidence type="ECO:0000313" key="11">
    <source>
        <dbReference type="Proteomes" id="UP001368318"/>
    </source>
</evidence>
<organism evidence="9 11">
    <name type="scientific">Mangrovimonas cancribranchiae</name>
    <dbReference type="NCBI Taxonomy" id="3080055"/>
    <lineage>
        <taxon>Bacteria</taxon>
        <taxon>Pseudomonadati</taxon>
        <taxon>Bacteroidota</taxon>
        <taxon>Flavobacteriia</taxon>
        <taxon>Flavobacteriales</taxon>
        <taxon>Flavobacteriaceae</taxon>
        <taxon>Mangrovimonas</taxon>
    </lineage>
</organism>
<sequence length="688" mass="79031">MKLLDFVIVRLLLVLIIGISAGVFLNISNHLTYLILGLSFSLFILTYFISKHLFKKTIWFGLISYFTTFFLGMATVNFHNEKMSQNHYVHLIKTNRNEVSTVTFKIREVLKPGAYYNKYIANVLTINDKPVIGKILLNVAKDSIQNNAIHVDAVYTSRTSLKQINEPLNPFQFNYKEYLEKSYVYHQIFSSNKNLIKLDTLHKTSIYGIAYKIRRQINKQLKHYEFNQDVLAITNALLLGQRQHINKDIYTNYTHAGAVHILAVSGLHVGIVLLILNFVLRLLEYLKQGKFIKIIVILLCLWSFAIIAGLSASVVRAVTMFTAVAISINLRKPTNIYNILAISAFILLLVKPLFLFDVGFQLSYLAVIAIVAFQPVFYNLYTPKWAFDKLMWNVITVSFAAQLGVAPIALFYFHQFPGLFFISNIVIIPFLGCILALGILIIFFALVNINIPLLPDIYSWLISQINKLVAWVAKQEAFFFDDISFEFPQVIATYLLIVVSYFLITSKNKSNLVIPFLISVLILQLTFLYEKYHTSTHEFIVFHKSRHSIIGKKSNDLLTINHNLKSEAIKTQKFLKNYRVGAHISMTEYDSINPIYQINDQLLLIVDSIGVYNTKTLIPDIILLRNSPKINLTRLIDSIKPKLIIADGSNYKSYVARWKTTCKKQKLPFHYTYEKGAFILKHQPKINY</sequence>
<feature type="domain" description="DUF4131" evidence="8">
    <location>
        <begin position="32"/>
        <end position="192"/>
    </location>
</feature>
<feature type="transmembrane region" description="Helical" evidence="6">
    <location>
        <begin position="362"/>
        <end position="378"/>
    </location>
</feature>
<evidence type="ECO:0000256" key="3">
    <source>
        <dbReference type="ARBA" id="ARBA00022692"/>
    </source>
</evidence>
<feature type="transmembrane region" description="Helical" evidence="6">
    <location>
        <begin position="7"/>
        <end position="25"/>
    </location>
</feature>
<feature type="domain" description="ComEC/Rec2-related protein" evidence="7">
    <location>
        <begin position="237"/>
        <end position="504"/>
    </location>
</feature>
<accession>A0AAU6P2G8</accession>
<dbReference type="GO" id="GO:0005886">
    <property type="term" value="C:plasma membrane"/>
    <property type="evidence" value="ECO:0007669"/>
    <property type="project" value="UniProtKB-SubCell"/>
</dbReference>
<keyword evidence="11" id="KW-1185">Reference proteome</keyword>
<feature type="transmembrane region" description="Helical" evidence="6">
    <location>
        <begin position="31"/>
        <end position="50"/>
    </location>
</feature>
<name>A0AAU6P2G8_9FLAO</name>
<gene>
    <name evidence="10" type="ORF">R3L15_01380</name>
    <name evidence="9" type="ORF">R3L16_06015</name>
</gene>
<evidence type="ECO:0000259" key="7">
    <source>
        <dbReference type="Pfam" id="PF03772"/>
    </source>
</evidence>
<feature type="transmembrane region" description="Helical" evidence="6">
    <location>
        <begin position="390"/>
        <end position="413"/>
    </location>
</feature>
<dbReference type="Pfam" id="PF03772">
    <property type="entry name" value="Competence"/>
    <property type="match status" value="1"/>
</dbReference>
<feature type="transmembrane region" description="Helical" evidence="6">
    <location>
        <begin position="57"/>
        <end position="76"/>
    </location>
</feature>
<feature type="transmembrane region" description="Helical" evidence="6">
    <location>
        <begin position="425"/>
        <end position="451"/>
    </location>
</feature>
<reference evidence="9 11" key="1">
    <citation type="submission" date="2023-10" db="EMBL/GenBank/DDBJ databases">
        <title>Culture-based analysis of two novel bacteria associated with mangrove crab gills.</title>
        <authorList>
            <person name="Yang X."/>
            <person name="Garuglieri E."/>
            <person name="Van Goethem M.W."/>
            <person name="Fusi M."/>
            <person name="Marasco R."/>
            <person name="Daffonchio D.G."/>
        </authorList>
    </citation>
    <scope>NUCLEOTIDE SEQUENCE [LARGE SCALE GENOMIC DNA]</scope>
    <source>
        <strain evidence="10">UG2-1</strain>
        <strain evidence="9">UG2-2</strain>
        <strain evidence="11">UG2_2</strain>
    </source>
</reference>